<dbReference type="InterPro" id="IPR003660">
    <property type="entry name" value="HAMP_dom"/>
</dbReference>
<dbReference type="PROSITE" id="PS50109">
    <property type="entry name" value="HIS_KIN"/>
    <property type="match status" value="1"/>
</dbReference>
<keyword evidence="16" id="KW-1185">Reference proteome</keyword>
<comment type="catalytic activity">
    <reaction evidence="1">
        <text>ATP + protein L-histidine = ADP + protein N-phospho-L-histidine.</text>
        <dbReference type="EC" id="2.7.13.3"/>
    </reaction>
</comment>
<keyword evidence="10 12" id="KW-0472">Membrane</keyword>
<keyword evidence="7 15" id="KW-0418">Kinase</keyword>
<evidence type="ECO:0000313" key="16">
    <source>
        <dbReference type="Proteomes" id="UP000663792"/>
    </source>
</evidence>
<dbReference type="PANTHER" id="PTHR45436:SF5">
    <property type="entry name" value="SENSOR HISTIDINE KINASE TRCS"/>
    <property type="match status" value="1"/>
</dbReference>
<accession>A0A938Y6S8</accession>
<name>A0A938Y6S8_9ACTN</name>
<reference evidence="15" key="1">
    <citation type="submission" date="2021-01" db="EMBL/GenBank/DDBJ databases">
        <title>YIM 132084 draft genome.</title>
        <authorList>
            <person name="An D."/>
        </authorList>
    </citation>
    <scope>NUCLEOTIDE SEQUENCE</scope>
    <source>
        <strain evidence="15">YIM 132084</strain>
    </source>
</reference>
<keyword evidence="6 12" id="KW-0812">Transmembrane</keyword>
<keyword evidence="9" id="KW-0902">Two-component regulatory system</keyword>
<keyword evidence="5" id="KW-0808">Transferase</keyword>
<sequence length="465" mass="48084">MRPLETTSLPRREPVTTAAEREPVAVIGFRPARWWDRPLRAVVHAVGPSGPSLRARLTGLSTALLALIGALLLALAYLLVGQVVAALPQFPPGTLVQVEGQVVESTQAAAMLVDEGRRSLLLVGSIAFPALVVVGAVMAWVLIGRALRPLSELTRTSQELSESSLDRRIRLAGPRDEVAVLADTFDEMLDRLQAAFEAERRFVANASHELRTPLAVIRTEIDVTLADPGADATVLREMAEVVREATDSADRLLSSLLLLARTQARGLRRVADADLALLVPAAVRAVDGEIRDRDVQVELQLDPAAVSGDPELLQRLVGNLVENAVRHNVPGGWLRVVTGRGAGPASGTASATASGTASGTNGSSVGAELVVASSGPEVPPETVTQLFEPFRQGGRARTGHGGSGLGLSIVQAVVGAHGGTVVAAATPGGGLTVTVTLPPEPPRRAEGAAPDPGAAAGSTAGALLG</sequence>
<feature type="domain" description="Histidine kinase" evidence="13">
    <location>
        <begin position="205"/>
        <end position="441"/>
    </location>
</feature>
<evidence type="ECO:0000256" key="5">
    <source>
        <dbReference type="ARBA" id="ARBA00022679"/>
    </source>
</evidence>
<evidence type="ECO:0000313" key="15">
    <source>
        <dbReference type="EMBL" id="MBM9467086.1"/>
    </source>
</evidence>
<comment type="caution">
    <text evidence="15">The sequence shown here is derived from an EMBL/GenBank/DDBJ whole genome shotgun (WGS) entry which is preliminary data.</text>
</comment>
<dbReference type="InterPro" id="IPR005467">
    <property type="entry name" value="His_kinase_dom"/>
</dbReference>
<dbReference type="GO" id="GO:0000155">
    <property type="term" value="F:phosphorelay sensor kinase activity"/>
    <property type="evidence" value="ECO:0007669"/>
    <property type="project" value="InterPro"/>
</dbReference>
<evidence type="ECO:0000256" key="12">
    <source>
        <dbReference type="SAM" id="Phobius"/>
    </source>
</evidence>
<dbReference type="Gene3D" id="6.10.340.10">
    <property type="match status" value="1"/>
</dbReference>
<evidence type="ECO:0000256" key="6">
    <source>
        <dbReference type="ARBA" id="ARBA00022692"/>
    </source>
</evidence>
<feature type="region of interest" description="Disordered" evidence="11">
    <location>
        <begin position="344"/>
        <end position="363"/>
    </location>
</feature>
<dbReference type="InterPro" id="IPR036097">
    <property type="entry name" value="HisK_dim/P_sf"/>
</dbReference>
<dbReference type="EMBL" id="JAERWK010000008">
    <property type="protein sequence ID" value="MBM9467086.1"/>
    <property type="molecule type" value="Genomic_DNA"/>
</dbReference>
<dbReference type="SMART" id="SM00387">
    <property type="entry name" value="HATPase_c"/>
    <property type="match status" value="1"/>
</dbReference>
<dbReference type="AlphaFoldDB" id="A0A938Y6S8"/>
<evidence type="ECO:0000256" key="1">
    <source>
        <dbReference type="ARBA" id="ARBA00000085"/>
    </source>
</evidence>
<keyword evidence="4" id="KW-0597">Phosphoprotein</keyword>
<dbReference type="PROSITE" id="PS50885">
    <property type="entry name" value="HAMP"/>
    <property type="match status" value="1"/>
</dbReference>
<dbReference type="Gene3D" id="3.30.565.10">
    <property type="entry name" value="Histidine kinase-like ATPase, C-terminal domain"/>
    <property type="match status" value="1"/>
</dbReference>
<dbReference type="Proteomes" id="UP000663792">
    <property type="component" value="Unassembled WGS sequence"/>
</dbReference>
<evidence type="ECO:0000256" key="4">
    <source>
        <dbReference type="ARBA" id="ARBA00022553"/>
    </source>
</evidence>
<evidence type="ECO:0000256" key="11">
    <source>
        <dbReference type="SAM" id="MobiDB-lite"/>
    </source>
</evidence>
<dbReference type="SUPFAM" id="SSF55874">
    <property type="entry name" value="ATPase domain of HSP90 chaperone/DNA topoisomerase II/histidine kinase"/>
    <property type="match status" value="1"/>
</dbReference>
<feature type="transmembrane region" description="Helical" evidence="12">
    <location>
        <begin position="63"/>
        <end position="87"/>
    </location>
</feature>
<evidence type="ECO:0000259" key="13">
    <source>
        <dbReference type="PROSITE" id="PS50109"/>
    </source>
</evidence>
<dbReference type="InterPro" id="IPR050428">
    <property type="entry name" value="TCS_sensor_his_kinase"/>
</dbReference>
<keyword evidence="8 12" id="KW-1133">Transmembrane helix</keyword>
<dbReference type="GO" id="GO:0005886">
    <property type="term" value="C:plasma membrane"/>
    <property type="evidence" value="ECO:0007669"/>
    <property type="project" value="UniProtKB-SubCell"/>
</dbReference>
<dbReference type="CDD" id="cd06225">
    <property type="entry name" value="HAMP"/>
    <property type="match status" value="1"/>
</dbReference>
<evidence type="ECO:0000259" key="14">
    <source>
        <dbReference type="PROSITE" id="PS50885"/>
    </source>
</evidence>
<dbReference type="PANTHER" id="PTHR45436">
    <property type="entry name" value="SENSOR HISTIDINE KINASE YKOH"/>
    <property type="match status" value="1"/>
</dbReference>
<evidence type="ECO:0000256" key="7">
    <source>
        <dbReference type="ARBA" id="ARBA00022777"/>
    </source>
</evidence>
<dbReference type="SMART" id="SM00304">
    <property type="entry name" value="HAMP"/>
    <property type="match status" value="1"/>
</dbReference>
<dbReference type="InterPro" id="IPR003661">
    <property type="entry name" value="HisK_dim/P_dom"/>
</dbReference>
<evidence type="ECO:0000256" key="2">
    <source>
        <dbReference type="ARBA" id="ARBA00004236"/>
    </source>
</evidence>
<dbReference type="InterPro" id="IPR036890">
    <property type="entry name" value="HATPase_C_sf"/>
</dbReference>
<dbReference type="Pfam" id="PF00672">
    <property type="entry name" value="HAMP"/>
    <property type="match status" value="1"/>
</dbReference>
<protein>
    <recommendedName>
        <fullName evidence="3">histidine kinase</fullName>
        <ecNumber evidence="3">2.7.13.3</ecNumber>
    </recommendedName>
</protein>
<evidence type="ECO:0000256" key="9">
    <source>
        <dbReference type="ARBA" id="ARBA00023012"/>
    </source>
</evidence>
<feature type="region of interest" description="Disordered" evidence="11">
    <location>
        <begin position="440"/>
        <end position="465"/>
    </location>
</feature>
<dbReference type="InterPro" id="IPR004358">
    <property type="entry name" value="Sig_transdc_His_kin-like_C"/>
</dbReference>
<dbReference type="SUPFAM" id="SSF158472">
    <property type="entry name" value="HAMP domain-like"/>
    <property type="match status" value="1"/>
</dbReference>
<dbReference type="CDD" id="cd00082">
    <property type="entry name" value="HisKA"/>
    <property type="match status" value="1"/>
</dbReference>
<dbReference type="Gene3D" id="1.10.287.130">
    <property type="match status" value="1"/>
</dbReference>
<comment type="subcellular location">
    <subcellularLocation>
        <location evidence="2">Cell membrane</location>
    </subcellularLocation>
</comment>
<dbReference type="SMART" id="SM00388">
    <property type="entry name" value="HisKA"/>
    <property type="match status" value="1"/>
</dbReference>
<dbReference type="PRINTS" id="PR00344">
    <property type="entry name" value="BCTRLSENSOR"/>
</dbReference>
<feature type="transmembrane region" description="Helical" evidence="12">
    <location>
        <begin position="120"/>
        <end position="143"/>
    </location>
</feature>
<organism evidence="15 16">
    <name type="scientific">Nakamurella leprariae</name>
    <dbReference type="NCBI Taxonomy" id="2803911"/>
    <lineage>
        <taxon>Bacteria</taxon>
        <taxon>Bacillati</taxon>
        <taxon>Actinomycetota</taxon>
        <taxon>Actinomycetes</taxon>
        <taxon>Nakamurellales</taxon>
        <taxon>Nakamurellaceae</taxon>
        <taxon>Nakamurella</taxon>
    </lineage>
</organism>
<dbReference type="InterPro" id="IPR003594">
    <property type="entry name" value="HATPase_dom"/>
</dbReference>
<proteinExistence type="predicted"/>
<evidence type="ECO:0000256" key="3">
    <source>
        <dbReference type="ARBA" id="ARBA00012438"/>
    </source>
</evidence>
<evidence type="ECO:0000256" key="8">
    <source>
        <dbReference type="ARBA" id="ARBA00022989"/>
    </source>
</evidence>
<dbReference type="Pfam" id="PF02518">
    <property type="entry name" value="HATPase_c"/>
    <property type="match status" value="1"/>
</dbReference>
<dbReference type="Pfam" id="PF00512">
    <property type="entry name" value="HisKA"/>
    <property type="match status" value="1"/>
</dbReference>
<evidence type="ECO:0000256" key="10">
    <source>
        <dbReference type="ARBA" id="ARBA00023136"/>
    </source>
</evidence>
<feature type="compositionally biased region" description="Low complexity" evidence="11">
    <location>
        <begin position="447"/>
        <end position="465"/>
    </location>
</feature>
<dbReference type="EC" id="2.7.13.3" evidence="3"/>
<gene>
    <name evidence="15" type="ORF">JL106_07295</name>
</gene>
<feature type="domain" description="HAMP" evidence="14">
    <location>
        <begin position="144"/>
        <end position="197"/>
    </location>
</feature>
<dbReference type="SUPFAM" id="SSF47384">
    <property type="entry name" value="Homodimeric domain of signal transducing histidine kinase"/>
    <property type="match status" value="1"/>
</dbReference>